<dbReference type="InterPro" id="IPR011333">
    <property type="entry name" value="SKP1/BTB/POZ_sf"/>
</dbReference>
<feature type="compositionally biased region" description="Polar residues" evidence="6">
    <location>
        <begin position="238"/>
        <end position="253"/>
    </location>
</feature>
<feature type="compositionally biased region" description="Polar residues" evidence="6">
    <location>
        <begin position="204"/>
        <end position="214"/>
    </location>
</feature>
<dbReference type="GO" id="GO:0035167">
    <property type="term" value="P:larval lymph gland hemopoiesis"/>
    <property type="evidence" value="ECO:0007669"/>
    <property type="project" value="UniProtKB-ARBA"/>
</dbReference>
<comment type="caution">
    <text evidence="8">The sequence shown here is derived from an EMBL/GenBank/DDBJ whole genome shotgun (WGS) entry which is preliminary data.</text>
</comment>
<dbReference type="GO" id="GO:0016199">
    <property type="term" value="P:axon midline choice point recognition"/>
    <property type="evidence" value="ECO:0007669"/>
    <property type="project" value="UniProtKB-ARBA"/>
</dbReference>
<dbReference type="PANTHER" id="PTHR23110">
    <property type="entry name" value="BTB DOMAIN TRANSCRIPTION FACTOR"/>
    <property type="match status" value="1"/>
</dbReference>
<dbReference type="GO" id="GO:0045476">
    <property type="term" value="P:nurse cell apoptotic process"/>
    <property type="evidence" value="ECO:0007669"/>
    <property type="project" value="UniProtKB-ARBA"/>
</dbReference>
<accession>A0AAV2Q6L3</accession>
<evidence type="ECO:0000256" key="3">
    <source>
        <dbReference type="ARBA" id="ARBA00022902"/>
    </source>
</evidence>
<feature type="domain" description="BTB" evidence="7">
    <location>
        <begin position="31"/>
        <end position="96"/>
    </location>
</feature>
<dbReference type="EMBL" id="CAXKWB010004415">
    <property type="protein sequence ID" value="CAL4073729.1"/>
    <property type="molecule type" value="Genomic_DNA"/>
</dbReference>
<protein>
    <recommendedName>
        <fullName evidence="7">BTB domain-containing protein</fullName>
    </recommendedName>
</protein>
<evidence type="ECO:0000256" key="2">
    <source>
        <dbReference type="ARBA" id="ARBA00022782"/>
    </source>
</evidence>
<evidence type="ECO:0000256" key="5">
    <source>
        <dbReference type="ARBA" id="ARBA00037382"/>
    </source>
</evidence>
<dbReference type="InterPro" id="IPR051095">
    <property type="entry name" value="Dros_DevTransReg"/>
</dbReference>
<keyword evidence="4" id="KW-0539">Nucleus</keyword>
<feature type="compositionally biased region" description="Acidic residues" evidence="6">
    <location>
        <begin position="268"/>
        <end position="309"/>
    </location>
</feature>
<feature type="compositionally biased region" description="Basic and acidic residues" evidence="6">
    <location>
        <begin position="160"/>
        <end position="177"/>
    </location>
</feature>
<feature type="region of interest" description="Disordered" evidence="6">
    <location>
        <begin position="116"/>
        <end position="321"/>
    </location>
</feature>
<dbReference type="InterPro" id="IPR000210">
    <property type="entry name" value="BTB/POZ_dom"/>
</dbReference>
<gene>
    <name evidence="8" type="ORF">MNOR_LOCUS9216</name>
</gene>
<dbReference type="AlphaFoldDB" id="A0AAV2Q6L3"/>
<dbReference type="CDD" id="cd18315">
    <property type="entry name" value="BTB_POZ_BAB-like"/>
    <property type="match status" value="1"/>
</dbReference>
<organism evidence="8 9">
    <name type="scientific">Meganyctiphanes norvegica</name>
    <name type="common">Northern krill</name>
    <name type="synonym">Thysanopoda norvegica</name>
    <dbReference type="NCBI Taxonomy" id="48144"/>
    <lineage>
        <taxon>Eukaryota</taxon>
        <taxon>Metazoa</taxon>
        <taxon>Ecdysozoa</taxon>
        <taxon>Arthropoda</taxon>
        <taxon>Crustacea</taxon>
        <taxon>Multicrustacea</taxon>
        <taxon>Malacostraca</taxon>
        <taxon>Eumalacostraca</taxon>
        <taxon>Eucarida</taxon>
        <taxon>Euphausiacea</taxon>
        <taxon>Euphausiidae</taxon>
        <taxon>Meganyctiphanes</taxon>
    </lineage>
</organism>
<dbReference type="Proteomes" id="UP001497623">
    <property type="component" value="Unassembled WGS sequence"/>
</dbReference>
<evidence type="ECO:0000313" key="8">
    <source>
        <dbReference type="EMBL" id="CAL4073729.1"/>
    </source>
</evidence>
<evidence type="ECO:0000313" key="9">
    <source>
        <dbReference type="Proteomes" id="UP001497623"/>
    </source>
</evidence>
<dbReference type="GO" id="GO:0007526">
    <property type="term" value="P:larval somatic muscle development"/>
    <property type="evidence" value="ECO:0007669"/>
    <property type="project" value="UniProtKB-ARBA"/>
</dbReference>
<dbReference type="SMART" id="SM00225">
    <property type="entry name" value="BTB"/>
    <property type="match status" value="1"/>
</dbReference>
<dbReference type="PROSITE" id="PS50097">
    <property type="entry name" value="BTB"/>
    <property type="match status" value="1"/>
</dbReference>
<dbReference type="GO" id="GO:0048813">
    <property type="term" value="P:dendrite morphogenesis"/>
    <property type="evidence" value="ECO:0007669"/>
    <property type="project" value="UniProtKB-ARBA"/>
</dbReference>
<dbReference type="Gene3D" id="3.30.710.10">
    <property type="entry name" value="Potassium Channel Kv1.1, Chain A"/>
    <property type="match status" value="1"/>
</dbReference>
<feature type="non-terminal residue" evidence="8">
    <location>
        <position position="333"/>
    </location>
</feature>
<evidence type="ECO:0000256" key="1">
    <source>
        <dbReference type="ARBA" id="ARBA00022473"/>
    </source>
</evidence>
<dbReference type="Pfam" id="PF00651">
    <property type="entry name" value="BTB"/>
    <property type="match status" value="1"/>
</dbReference>
<proteinExistence type="predicted"/>
<sequence length="333" mass="36382">MEEGYLALRWNNHNTIFTKILSLLREQEAYVDVSLACAGQLYPAHKFVLSTCSEYFKEMFNKNPCKHPIVFMKDVSTKDMEALLDFMYKGEVHVPQSDLGSLLRTAEALQVKGLAVPDDSPRGAVQTALSTNPANATSLRPSRPPKLIAPLTVHGKRKRPPEPTRTDDPPKLTRRPDLSLSNGNPPRSMPSSMPELKRIKKESGNNVKSATKNRGNVYKNVENSEVSGTLSPAPPSSPTDSETQSGKNGTPGNIKSEPTEILKNGEIGDAEDEGIAAEGSEEEEEETGEEEEEEEEEEGCTMSEVDDTCDNASLPNSDSSTAKLVCRHAALQI</sequence>
<comment type="function">
    <text evidence="5">Putative transcription factor required for axon growth and guidance in the central and peripheral nervous systems. Repels CNS axons away from the midline by promoting the expression of the midline repellent sli and its receptor robo.</text>
</comment>
<feature type="compositionally biased region" description="Polar residues" evidence="6">
    <location>
        <begin position="221"/>
        <end position="230"/>
    </location>
</feature>
<dbReference type="PANTHER" id="PTHR23110:SF111">
    <property type="entry name" value="LONGITUDINALS LACKING PROTEIN, ISOFORMS F_I_K_T"/>
    <property type="match status" value="1"/>
</dbReference>
<keyword evidence="3" id="KW-0524">Neurogenesis</keyword>
<keyword evidence="9" id="KW-1185">Reference proteome</keyword>
<keyword evidence="1" id="KW-0217">Developmental protein</keyword>
<feature type="compositionally biased region" description="Polar residues" evidence="6">
    <location>
        <begin position="127"/>
        <end position="140"/>
    </location>
</feature>
<dbReference type="GO" id="GO:0045467">
    <property type="term" value="P:R7 cell development"/>
    <property type="evidence" value="ECO:0007669"/>
    <property type="project" value="UniProtKB-ARBA"/>
</dbReference>
<evidence type="ECO:0000259" key="7">
    <source>
        <dbReference type="PROSITE" id="PS50097"/>
    </source>
</evidence>
<feature type="compositionally biased region" description="Polar residues" evidence="6">
    <location>
        <begin position="310"/>
        <end position="321"/>
    </location>
</feature>
<dbReference type="GO" id="GO:0005634">
    <property type="term" value="C:nucleus"/>
    <property type="evidence" value="ECO:0007669"/>
    <property type="project" value="UniProtKB-ARBA"/>
</dbReference>
<reference evidence="8 9" key="1">
    <citation type="submission" date="2024-05" db="EMBL/GenBank/DDBJ databases">
        <authorList>
            <person name="Wallberg A."/>
        </authorList>
    </citation>
    <scope>NUCLEOTIDE SEQUENCE [LARGE SCALE GENOMIC DNA]</scope>
</reference>
<keyword evidence="2" id="KW-0221">Differentiation</keyword>
<dbReference type="GO" id="GO:0006357">
    <property type="term" value="P:regulation of transcription by RNA polymerase II"/>
    <property type="evidence" value="ECO:0007669"/>
    <property type="project" value="TreeGrafter"/>
</dbReference>
<feature type="compositionally biased region" description="Polar residues" evidence="6">
    <location>
        <begin position="179"/>
        <end position="191"/>
    </location>
</feature>
<dbReference type="SUPFAM" id="SSF54695">
    <property type="entry name" value="POZ domain"/>
    <property type="match status" value="1"/>
</dbReference>
<name>A0AAV2Q6L3_MEGNR</name>
<evidence type="ECO:0000256" key="6">
    <source>
        <dbReference type="SAM" id="MobiDB-lite"/>
    </source>
</evidence>
<dbReference type="GO" id="GO:0007464">
    <property type="term" value="P:R3/R4 cell fate commitment"/>
    <property type="evidence" value="ECO:0007669"/>
    <property type="project" value="UniProtKB-ARBA"/>
</dbReference>
<dbReference type="GO" id="GO:0008406">
    <property type="term" value="P:gonad development"/>
    <property type="evidence" value="ECO:0007669"/>
    <property type="project" value="UniProtKB-ARBA"/>
</dbReference>
<evidence type="ECO:0000256" key="4">
    <source>
        <dbReference type="ARBA" id="ARBA00023242"/>
    </source>
</evidence>